<dbReference type="InterPro" id="IPR017900">
    <property type="entry name" value="4Fe4S_Fe_S_CS"/>
</dbReference>
<dbReference type="InterPro" id="IPR017896">
    <property type="entry name" value="4Fe4S_Fe-S-bd"/>
</dbReference>
<keyword evidence="2" id="KW-0479">Metal-binding</keyword>
<reference evidence="6" key="1">
    <citation type="submission" date="2021-01" db="EMBL/GenBank/DDBJ databases">
        <title>Draft genome sequence of Acholeplasmataceae bacterium strain Mahy22.</title>
        <authorList>
            <person name="Watanabe M."/>
            <person name="Kojima H."/>
            <person name="Fukui M."/>
        </authorList>
    </citation>
    <scope>NUCLEOTIDE SEQUENCE</scope>
    <source>
        <strain evidence="6">Mahy22</strain>
    </source>
</reference>
<dbReference type="Pfam" id="PF02906">
    <property type="entry name" value="Fe_hyd_lg_C"/>
    <property type="match status" value="1"/>
</dbReference>
<dbReference type="FunFam" id="3.30.70.20:FF:000035">
    <property type="entry name" value="Iron hydrogenase 1"/>
    <property type="match status" value="1"/>
</dbReference>
<dbReference type="InterPro" id="IPR019574">
    <property type="entry name" value="NADH_UbQ_OxRdtase_Gsu_4Fe4S-bd"/>
</dbReference>
<dbReference type="PROSITE" id="PS51379">
    <property type="entry name" value="4FE4S_FER_2"/>
    <property type="match status" value="2"/>
</dbReference>
<sequence>MSKQIKININGLDYDANPNETILQVAEKNDIYIPRLCFLKDIHEDGNCRLCSVKVEGQVNLKPACKTMVEDGMKIITDDQEVYDTVSMNLELLTHRHNFECFKCSRENNCEFLDLLRRYSIDNEFTNMYGDIDSDFYYQDSSGVMIIDSSKCVLCGRCVSACEKQSGLSILHFNERGNKTYVGPAQFHELADSGCIYCGKCIGACPTGALRESDDIKPIERLLRDPSKTLVVQVAPAVRAALGEEFGYPIGTNVEGKLFSALKALGIHEIMDTNFTADLTIMEEGTEFIHRLQHDGVFPMFTSCSPGWINLLELNYPEFIPNLSSCKSPQQMAGALIKTYYAEKLEVDVKDIVSVSLMPCIAKKEEARRPEMGRNGIQDVDYVLTTREFSRLIRRRGIDFRNLEDSKPYGMLSSYTGAGAIFGATGGVMEAALRTVSEILDKKETQIEFQQVRGTEHIKEATFQIAGQDINVAVVHGGVAIQEFLDSLKDSTKQYHFVEFMGCTGGCINGGGQPIVKAKDQDKYDVRKLRAQVLYDIDAKATLRKSHQNEFVAKLYEDFLEKPHSKKAHELLHTTYHKREAYQNVK</sequence>
<dbReference type="PROSITE" id="PS00198">
    <property type="entry name" value="4FE4S_FER_1"/>
    <property type="match status" value="2"/>
</dbReference>
<dbReference type="InterPro" id="IPR009016">
    <property type="entry name" value="Fe_hydrogenase"/>
</dbReference>
<keyword evidence="3" id="KW-0677">Repeat</keyword>
<evidence type="ECO:0000256" key="4">
    <source>
        <dbReference type="ARBA" id="ARBA00023004"/>
    </source>
</evidence>
<dbReference type="InterPro" id="IPR049830">
    <property type="entry name" value="HndD"/>
</dbReference>
<dbReference type="GO" id="GO:0005506">
    <property type="term" value="F:iron ion binding"/>
    <property type="evidence" value="ECO:0007669"/>
    <property type="project" value="InterPro"/>
</dbReference>
<evidence type="ECO:0000313" key="7">
    <source>
        <dbReference type="Proteomes" id="UP000620133"/>
    </source>
</evidence>
<dbReference type="SUPFAM" id="SSF53920">
    <property type="entry name" value="Fe-only hydrogenase"/>
    <property type="match status" value="1"/>
</dbReference>
<dbReference type="SUPFAM" id="SSF54292">
    <property type="entry name" value="2Fe-2S ferredoxin-like"/>
    <property type="match status" value="1"/>
</dbReference>
<dbReference type="Gene3D" id="3.40.950.10">
    <property type="entry name" value="Fe-only Hydrogenase (Larger Subunit), Chain L, domain 3"/>
    <property type="match status" value="1"/>
</dbReference>
<keyword evidence="4" id="KW-0408">Iron</keyword>
<organism evidence="6 7">
    <name type="scientific">Mariniplasma anaerobium</name>
    <dbReference type="NCBI Taxonomy" id="2735436"/>
    <lineage>
        <taxon>Bacteria</taxon>
        <taxon>Bacillati</taxon>
        <taxon>Mycoplasmatota</taxon>
        <taxon>Mollicutes</taxon>
        <taxon>Acholeplasmatales</taxon>
        <taxon>Acholeplasmataceae</taxon>
        <taxon>Mariniplasma</taxon>
    </lineage>
</organism>
<dbReference type="InterPro" id="IPR004108">
    <property type="entry name" value="Fe_hydrogenase_lsu_C"/>
</dbReference>
<dbReference type="InterPro" id="IPR036010">
    <property type="entry name" value="2Fe-2S_ferredoxin-like_sf"/>
</dbReference>
<dbReference type="Pfam" id="PF02256">
    <property type="entry name" value="Fe_hyd_SSU"/>
    <property type="match status" value="1"/>
</dbReference>
<dbReference type="Gene3D" id="4.10.260.20">
    <property type="entry name" value="Iron hydrogenase, small subunit"/>
    <property type="match status" value="1"/>
</dbReference>
<dbReference type="KEGG" id="manr:MPAN_013430"/>
<dbReference type="Pfam" id="PF12838">
    <property type="entry name" value="Fer4_7"/>
    <property type="match status" value="1"/>
</dbReference>
<evidence type="ECO:0000256" key="2">
    <source>
        <dbReference type="ARBA" id="ARBA00022723"/>
    </source>
</evidence>
<protein>
    <submittedName>
        <fullName evidence="6">Ferredoxin</fullName>
    </submittedName>
</protein>
<evidence type="ECO:0000256" key="1">
    <source>
        <dbReference type="ARBA" id="ARBA00022485"/>
    </source>
</evidence>
<dbReference type="GO" id="GO:0008901">
    <property type="term" value="F:ferredoxin hydrogenase activity"/>
    <property type="evidence" value="ECO:0007669"/>
    <property type="project" value="InterPro"/>
</dbReference>
<dbReference type="NCBIfam" id="TIGR02512">
    <property type="entry name" value="FeFe_hydrog_A"/>
    <property type="match status" value="1"/>
</dbReference>
<evidence type="ECO:0000256" key="5">
    <source>
        <dbReference type="ARBA" id="ARBA00023014"/>
    </source>
</evidence>
<dbReference type="AlphaFoldDB" id="A0A7U9TIN6"/>
<dbReference type="EMBL" id="AP024412">
    <property type="protein sequence ID" value="BCR36450.1"/>
    <property type="molecule type" value="Genomic_DNA"/>
</dbReference>
<dbReference type="NCBIfam" id="NF040763">
    <property type="entry name" value="FeFe_hydrog_A6"/>
    <property type="match status" value="1"/>
</dbReference>
<keyword evidence="1" id="KW-0004">4Fe-4S</keyword>
<dbReference type="Proteomes" id="UP000620133">
    <property type="component" value="Chromosome"/>
</dbReference>
<dbReference type="Gene3D" id="3.40.50.1780">
    <property type="match status" value="1"/>
</dbReference>
<dbReference type="CDD" id="cd00207">
    <property type="entry name" value="fer2"/>
    <property type="match status" value="1"/>
</dbReference>
<dbReference type="Pfam" id="PF13510">
    <property type="entry name" value="Fer2_4"/>
    <property type="match status" value="1"/>
</dbReference>
<proteinExistence type="predicted"/>
<dbReference type="PROSITE" id="PS51085">
    <property type="entry name" value="2FE2S_FER_2"/>
    <property type="match status" value="1"/>
</dbReference>
<name>A0A7U9TIN6_9MOLU</name>
<keyword evidence="7" id="KW-1185">Reference proteome</keyword>
<dbReference type="RefSeq" id="WP_176239937.1">
    <property type="nucleotide sequence ID" value="NZ_AP024412.1"/>
</dbReference>
<dbReference type="InterPro" id="IPR001041">
    <property type="entry name" value="2Fe-2S_ferredoxin-type"/>
</dbReference>
<dbReference type="InterPro" id="IPR003149">
    <property type="entry name" value="Fe_hydrogenase_ssu"/>
</dbReference>
<dbReference type="Gene3D" id="3.10.20.740">
    <property type="match status" value="1"/>
</dbReference>
<dbReference type="GO" id="GO:0051539">
    <property type="term" value="F:4 iron, 4 sulfur cluster binding"/>
    <property type="evidence" value="ECO:0007669"/>
    <property type="project" value="UniProtKB-KW"/>
</dbReference>
<dbReference type="Gene3D" id="3.30.70.20">
    <property type="match status" value="1"/>
</dbReference>
<dbReference type="InterPro" id="IPR036991">
    <property type="entry name" value="Fe_hydrogenase_ssu_sf"/>
</dbReference>
<dbReference type="PANTHER" id="PTHR11615">
    <property type="entry name" value="NITRATE, FORMATE, IRON DEHYDROGENASE"/>
    <property type="match status" value="1"/>
</dbReference>
<evidence type="ECO:0000256" key="3">
    <source>
        <dbReference type="ARBA" id="ARBA00022737"/>
    </source>
</evidence>
<dbReference type="SUPFAM" id="SSF54862">
    <property type="entry name" value="4Fe-4S ferredoxins"/>
    <property type="match status" value="1"/>
</dbReference>
<dbReference type="Pfam" id="PF10588">
    <property type="entry name" value="NADH-G_4Fe-4S_3"/>
    <property type="match status" value="1"/>
</dbReference>
<dbReference type="SMART" id="SM00902">
    <property type="entry name" value="Fe_hyd_SSU"/>
    <property type="match status" value="1"/>
</dbReference>
<gene>
    <name evidence="6" type="ORF">MPAN_013430</name>
</gene>
<dbReference type="InterPro" id="IPR050340">
    <property type="entry name" value="Cytosolic_Fe-S_CAF"/>
</dbReference>
<evidence type="ECO:0000313" key="6">
    <source>
        <dbReference type="EMBL" id="BCR36450.1"/>
    </source>
</evidence>
<dbReference type="InterPro" id="IPR013352">
    <property type="entry name" value="Fe_hydrogenase_subset"/>
</dbReference>
<keyword evidence="5" id="KW-0411">Iron-sulfur</keyword>
<accession>A0A7U9TIN6</accession>